<name>A0A6A6VS77_9PEZI</name>
<gene>
    <name evidence="1" type="ORF">EJ05DRAFT_481285</name>
</gene>
<dbReference type="Proteomes" id="UP000799437">
    <property type="component" value="Unassembled WGS sequence"/>
</dbReference>
<protein>
    <submittedName>
        <fullName evidence="1">Uncharacterized protein</fullName>
    </submittedName>
</protein>
<sequence>MENDTRRVQAEQALTSINTALSQGKKLSIVDSQGNAITDPCKAMEGDSSNATYKISLEKMDDVIIGITRRVSDMTLQEPCEGHIVPGAKPAVLIAENRQTRLKARKEGLTSVASAMIRKLLSAQVKRPG</sequence>
<organism evidence="1 2">
    <name type="scientific">Pseudovirgaria hyperparasitica</name>
    <dbReference type="NCBI Taxonomy" id="470096"/>
    <lineage>
        <taxon>Eukaryota</taxon>
        <taxon>Fungi</taxon>
        <taxon>Dikarya</taxon>
        <taxon>Ascomycota</taxon>
        <taxon>Pezizomycotina</taxon>
        <taxon>Dothideomycetes</taxon>
        <taxon>Dothideomycetes incertae sedis</taxon>
        <taxon>Acrospermales</taxon>
        <taxon>Acrospermaceae</taxon>
        <taxon>Pseudovirgaria</taxon>
    </lineage>
</organism>
<dbReference type="RefSeq" id="XP_033594908.1">
    <property type="nucleotide sequence ID" value="XM_033745039.1"/>
</dbReference>
<accession>A0A6A6VS77</accession>
<evidence type="ECO:0000313" key="2">
    <source>
        <dbReference type="Proteomes" id="UP000799437"/>
    </source>
</evidence>
<dbReference type="Gene3D" id="3.40.50.1010">
    <property type="entry name" value="5'-nuclease"/>
    <property type="match status" value="1"/>
</dbReference>
<proteinExistence type="predicted"/>
<keyword evidence="2" id="KW-1185">Reference proteome</keyword>
<dbReference type="EMBL" id="ML996625">
    <property type="protein sequence ID" value="KAF2752450.1"/>
    <property type="molecule type" value="Genomic_DNA"/>
</dbReference>
<evidence type="ECO:0000313" key="1">
    <source>
        <dbReference type="EMBL" id="KAF2752450.1"/>
    </source>
</evidence>
<dbReference type="OrthoDB" id="2017974at2759"/>
<dbReference type="GeneID" id="54486093"/>
<reference evidence="1" key="1">
    <citation type="journal article" date="2020" name="Stud. Mycol.">
        <title>101 Dothideomycetes genomes: a test case for predicting lifestyles and emergence of pathogens.</title>
        <authorList>
            <person name="Haridas S."/>
            <person name="Albert R."/>
            <person name="Binder M."/>
            <person name="Bloem J."/>
            <person name="Labutti K."/>
            <person name="Salamov A."/>
            <person name="Andreopoulos B."/>
            <person name="Baker S."/>
            <person name="Barry K."/>
            <person name="Bills G."/>
            <person name="Bluhm B."/>
            <person name="Cannon C."/>
            <person name="Castanera R."/>
            <person name="Culley D."/>
            <person name="Daum C."/>
            <person name="Ezra D."/>
            <person name="Gonzalez J."/>
            <person name="Henrissat B."/>
            <person name="Kuo A."/>
            <person name="Liang C."/>
            <person name="Lipzen A."/>
            <person name="Lutzoni F."/>
            <person name="Magnuson J."/>
            <person name="Mondo S."/>
            <person name="Nolan M."/>
            <person name="Ohm R."/>
            <person name="Pangilinan J."/>
            <person name="Park H.-J."/>
            <person name="Ramirez L."/>
            <person name="Alfaro M."/>
            <person name="Sun H."/>
            <person name="Tritt A."/>
            <person name="Yoshinaga Y."/>
            <person name="Zwiers L.-H."/>
            <person name="Turgeon B."/>
            <person name="Goodwin S."/>
            <person name="Spatafora J."/>
            <person name="Crous P."/>
            <person name="Grigoriev I."/>
        </authorList>
    </citation>
    <scope>NUCLEOTIDE SEQUENCE</scope>
    <source>
        <strain evidence="1">CBS 121739</strain>
    </source>
</reference>
<dbReference type="AlphaFoldDB" id="A0A6A6VS77"/>